<feature type="signal peptide" evidence="15">
    <location>
        <begin position="1"/>
        <end position="19"/>
    </location>
</feature>
<dbReference type="EMBL" id="AUXZ01000119">
    <property type="protein sequence ID" value="KZN46209.1"/>
    <property type="molecule type" value="Genomic_DNA"/>
</dbReference>
<name>A0A167B705_9GAMM</name>
<feature type="domain" description="Peptidase M16 middle/third" evidence="18">
    <location>
        <begin position="400"/>
        <end position="674"/>
    </location>
</feature>
<dbReference type="GO" id="GO:0004222">
    <property type="term" value="F:metalloendopeptidase activity"/>
    <property type="evidence" value="ECO:0007669"/>
    <property type="project" value="UniProtKB-EC"/>
</dbReference>
<keyword evidence="10" id="KW-0482">Metalloprotease</keyword>
<evidence type="ECO:0000256" key="13">
    <source>
        <dbReference type="ARBA" id="ARBA00033450"/>
    </source>
</evidence>
<evidence type="ECO:0000313" key="20">
    <source>
        <dbReference type="EMBL" id="KZN46209.1"/>
    </source>
</evidence>
<evidence type="ECO:0000259" key="18">
    <source>
        <dbReference type="Pfam" id="PF16187"/>
    </source>
</evidence>
<comment type="caution">
    <text evidence="20">The sequence shown here is derived from an EMBL/GenBank/DDBJ whole genome shotgun (WGS) entry which is preliminary data.</text>
</comment>
<comment type="similarity">
    <text evidence="3 14">Belongs to the peptidase M16 family.</text>
</comment>
<evidence type="ECO:0000313" key="21">
    <source>
        <dbReference type="Proteomes" id="UP000076503"/>
    </source>
</evidence>
<evidence type="ECO:0000256" key="3">
    <source>
        <dbReference type="ARBA" id="ARBA00007261"/>
    </source>
</evidence>
<evidence type="ECO:0000256" key="10">
    <source>
        <dbReference type="ARBA" id="ARBA00023049"/>
    </source>
</evidence>
<evidence type="ECO:0000259" key="19">
    <source>
        <dbReference type="Pfam" id="PF22456"/>
    </source>
</evidence>
<dbReference type="FunFam" id="3.30.830.10:FF:000012">
    <property type="entry name" value="Protease 3"/>
    <property type="match status" value="1"/>
</dbReference>
<dbReference type="InterPro" id="IPR032632">
    <property type="entry name" value="Peptidase_M16_M"/>
</dbReference>
<feature type="domain" description="Peptidase M16 C-terminal" evidence="17">
    <location>
        <begin position="219"/>
        <end position="396"/>
    </location>
</feature>
<organism evidence="20 21">
    <name type="scientific">Pseudoalteromonas luteoviolacea H33</name>
    <dbReference type="NCBI Taxonomy" id="1365251"/>
    <lineage>
        <taxon>Bacteria</taxon>
        <taxon>Pseudomonadati</taxon>
        <taxon>Pseudomonadota</taxon>
        <taxon>Gammaproteobacteria</taxon>
        <taxon>Alteromonadales</taxon>
        <taxon>Pseudoalteromonadaceae</taxon>
        <taxon>Pseudoalteromonas</taxon>
    </lineage>
</organism>
<gene>
    <name evidence="20" type="ORF">N476_03540</name>
</gene>
<keyword evidence="8" id="KW-0378">Hydrolase</keyword>
<dbReference type="PANTHER" id="PTHR43690:SF18">
    <property type="entry name" value="INSULIN-DEGRADING ENZYME-RELATED"/>
    <property type="match status" value="1"/>
</dbReference>
<evidence type="ECO:0000259" key="16">
    <source>
        <dbReference type="Pfam" id="PF00675"/>
    </source>
</evidence>
<evidence type="ECO:0000256" key="9">
    <source>
        <dbReference type="ARBA" id="ARBA00022833"/>
    </source>
</evidence>
<evidence type="ECO:0000259" key="17">
    <source>
        <dbReference type="Pfam" id="PF05193"/>
    </source>
</evidence>
<dbReference type="OrthoDB" id="9811314at2"/>
<proteinExistence type="inferred from homology"/>
<accession>A0A167B705</accession>
<keyword evidence="9" id="KW-0862">Zinc</keyword>
<dbReference type="PROSITE" id="PS00143">
    <property type="entry name" value="INSULINASE"/>
    <property type="match status" value="1"/>
</dbReference>
<comment type="cofactor">
    <cofactor evidence="1">
        <name>Zn(2+)</name>
        <dbReference type="ChEBI" id="CHEBI:29105"/>
    </cofactor>
</comment>
<dbReference type="GO" id="GO:0005737">
    <property type="term" value="C:cytoplasm"/>
    <property type="evidence" value="ECO:0007669"/>
    <property type="project" value="UniProtKB-ARBA"/>
</dbReference>
<dbReference type="InterPro" id="IPR001431">
    <property type="entry name" value="Pept_M16_Zn_BS"/>
</dbReference>
<evidence type="ECO:0000256" key="12">
    <source>
        <dbReference type="ARBA" id="ARBA00031184"/>
    </source>
</evidence>
<sequence>MKKLLALGAISLGILTACSSTTPGNSTSQLIADNLIVSPNDDRAYEVLTLDNGIDVVLVSDPSAEKSAAALSVGVGLLHDPMTQQGMAHYLEHMLFLGTEKYPDPEEYAAFVQKNGGSHNAYTWLDVTNYMVKINNDAFDEALDRFSDFFKSAKLYPEYTEKEKNAVNAEWSMRREMDFFGQFKLARDLLGEHPANRFLIGNLETLGDKENSNLHEETVAFYNKYYSSNIMKLAMVSNMPLAEMEQKARAHFSGIENKQIPEPIVTTKLDFDQIGSKRIHYRPNKDVKSLNVEFIIENNMSDFAVKPNYFVSYLLSNEMQGSPAQVLKDKGLIASLSANASANHYGNYGVLNVEVELTDQGMEQREVIVATVMQYINLIKEQGIDSKYFEEIKTSLDNQFRFLEKRDEFSYVSTLAANMQDYPLTHAVNANYHFAKFDRQAVKQVLDQLTPQSMRVWYISKNEPVDSKLHFYDGEYKVEAISESEVASWSKPSEFALSLPSVNRLLPENFDLKTAATNNVEQVYEGYRVQAWLKSSERFAEQPKGNIEIFLNSELPINNIAARVSASIWVDLYEIEKAKLITEAQVAGMGLKLRNSNGLVLSLSGFTDKQLKLLDEALKEFAVSPTQKQLDQAIDRYVRAVKNKGKQIPYYQAFDAYRQLTREGSFDVEELIDAAKGITIESFKQAQLDLFENNLVRVFGYGNYNKADIEKVVSRLEHSFGKQAKQTEYVRAGFWQPKLNEYVVLQKDVDVADVAIVDVSVHPVKGFAQKATALILKNHLRQKAFNTLRTEEQLAYAVGAFSTSIDEYSAIGLFIQTPVKGPQEMQSRFDAFKLEYSEELKTLTDEEFAQIKASTLANLKEEPKNLADEAEPFFTDWYKNTLSFDSKARLIQAAEEVTKDDIKEYFEKTIMNESAPRLNVQLRGSKFKDHAFADLPNQTKISSMKELYKKVRYK</sequence>
<keyword evidence="15" id="KW-0732">Signal</keyword>
<keyword evidence="6" id="KW-0645">Protease</keyword>
<dbReference type="FunFam" id="3.30.830.10:FF:000005">
    <property type="entry name" value="nardilysin isoform X1"/>
    <property type="match status" value="1"/>
</dbReference>
<evidence type="ECO:0000256" key="11">
    <source>
        <dbReference type="ARBA" id="ARBA00029597"/>
    </source>
</evidence>
<evidence type="ECO:0000256" key="2">
    <source>
        <dbReference type="ARBA" id="ARBA00002184"/>
    </source>
</evidence>
<dbReference type="SUPFAM" id="SSF63411">
    <property type="entry name" value="LuxS/MPP-like metallohydrolase"/>
    <property type="match status" value="4"/>
</dbReference>
<evidence type="ECO:0000256" key="1">
    <source>
        <dbReference type="ARBA" id="ARBA00001947"/>
    </source>
</evidence>
<dbReference type="GO" id="GO:0006508">
    <property type="term" value="P:proteolysis"/>
    <property type="evidence" value="ECO:0007669"/>
    <property type="project" value="UniProtKB-KW"/>
</dbReference>
<dbReference type="PROSITE" id="PS51257">
    <property type="entry name" value="PROKAR_LIPOPROTEIN"/>
    <property type="match status" value="1"/>
</dbReference>
<evidence type="ECO:0000256" key="6">
    <source>
        <dbReference type="ARBA" id="ARBA00022670"/>
    </source>
</evidence>
<evidence type="ECO:0000256" key="4">
    <source>
        <dbReference type="ARBA" id="ARBA00012449"/>
    </source>
</evidence>
<evidence type="ECO:0000256" key="15">
    <source>
        <dbReference type="SAM" id="SignalP"/>
    </source>
</evidence>
<dbReference type="Pfam" id="PF22456">
    <property type="entry name" value="PqqF-like_C_4"/>
    <property type="match status" value="1"/>
</dbReference>
<dbReference type="InterPro" id="IPR050626">
    <property type="entry name" value="Peptidase_M16"/>
</dbReference>
<protein>
    <recommendedName>
        <fullName evidence="5">Protease 3</fullName>
        <ecNumber evidence="4">3.4.24.55</ecNumber>
    </recommendedName>
    <alternativeName>
        <fullName evidence="13">Pitrilysin</fullName>
    </alternativeName>
    <alternativeName>
        <fullName evidence="12">Protease III</fullName>
    </alternativeName>
    <alternativeName>
        <fullName evidence="11">Protease pi</fullName>
    </alternativeName>
</protein>
<dbReference type="RefSeq" id="WP_063363661.1">
    <property type="nucleotide sequence ID" value="NZ_AUXZ01000119.1"/>
</dbReference>
<dbReference type="Proteomes" id="UP000076503">
    <property type="component" value="Unassembled WGS sequence"/>
</dbReference>
<dbReference type="PANTHER" id="PTHR43690">
    <property type="entry name" value="NARDILYSIN"/>
    <property type="match status" value="1"/>
</dbReference>
<feature type="domain" description="Coenzyme PQQ synthesis protein F-like C-terminal lobe" evidence="19">
    <location>
        <begin position="776"/>
        <end position="872"/>
    </location>
</feature>
<dbReference type="AlphaFoldDB" id="A0A167B705"/>
<dbReference type="GO" id="GO:0046872">
    <property type="term" value="F:metal ion binding"/>
    <property type="evidence" value="ECO:0007669"/>
    <property type="project" value="UniProtKB-KW"/>
</dbReference>
<dbReference type="Pfam" id="PF16187">
    <property type="entry name" value="Peptidase_M16_M"/>
    <property type="match status" value="1"/>
</dbReference>
<dbReference type="PATRIC" id="fig|1365251.3.peg.4486"/>
<dbReference type="InterPro" id="IPR054734">
    <property type="entry name" value="PqqF-like_C_4"/>
</dbReference>
<feature type="domain" description="Peptidase M16 N-terminal" evidence="16">
    <location>
        <begin position="56"/>
        <end position="189"/>
    </location>
</feature>
<dbReference type="EC" id="3.4.24.55" evidence="4"/>
<dbReference type="InterPro" id="IPR011249">
    <property type="entry name" value="Metalloenz_LuxS/M16"/>
</dbReference>
<evidence type="ECO:0000256" key="7">
    <source>
        <dbReference type="ARBA" id="ARBA00022723"/>
    </source>
</evidence>
<dbReference type="InterPro" id="IPR007863">
    <property type="entry name" value="Peptidase_M16_C"/>
</dbReference>
<comment type="function">
    <text evidence="2">Endopeptidase that degrades small peptides of less than 7 kDa, such as glucagon and insulin.</text>
</comment>
<reference evidence="20 21" key="1">
    <citation type="submission" date="2013-07" db="EMBL/GenBank/DDBJ databases">
        <title>Comparative Genomic and Metabolomic Analysis of Twelve Strains of Pseudoalteromonas luteoviolacea.</title>
        <authorList>
            <person name="Vynne N.G."/>
            <person name="Mansson M."/>
            <person name="Gram L."/>
        </authorList>
    </citation>
    <scope>NUCLEOTIDE SEQUENCE [LARGE SCALE GENOMIC DNA]</scope>
    <source>
        <strain evidence="20 21">H33</strain>
    </source>
</reference>
<feature type="chain" id="PRO_5007884058" description="Protease 3" evidence="15">
    <location>
        <begin position="20"/>
        <end position="954"/>
    </location>
</feature>
<dbReference type="Pfam" id="PF00675">
    <property type="entry name" value="Peptidase_M16"/>
    <property type="match status" value="1"/>
</dbReference>
<dbReference type="InterPro" id="IPR011765">
    <property type="entry name" value="Pept_M16_N"/>
</dbReference>
<evidence type="ECO:0000256" key="8">
    <source>
        <dbReference type="ARBA" id="ARBA00022801"/>
    </source>
</evidence>
<keyword evidence="7" id="KW-0479">Metal-binding</keyword>
<dbReference type="Pfam" id="PF05193">
    <property type="entry name" value="Peptidase_M16_C"/>
    <property type="match status" value="1"/>
</dbReference>
<dbReference type="Gene3D" id="3.30.830.10">
    <property type="entry name" value="Metalloenzyme, LuxS/M16 peptidase-like"/>
    <property type="match status" value="4"/>
</dbReference>
<evidence type="ECO:0000256" key="14">
    <source>
        <dbReference type="RuleBase" id="RU004447"/>
    </source>
</evidence>
<evidence type="ECO:0000256" key="5">
    <source>
        <dbReference type="ARBA" id="ARBA00017565"/>
    </source>
</evidence>